<evidence type="ECO:0000313" key="2">
    <source>
        <dbReference type="EMBL" id="KHD09240.1"/>
    </source>
</evidence>
<protein>
    <recommendedName>
        <fullName evidence="1">Endonuclease GajA/Old nuclease/RecF-like AAA domain-containing protein</fullName>
    </recommendedName>
</protein>
<dbReference type="SUPFAM" id="SSF52540">
    <property type="entry name" value="P-loop containing nucleoside triphosphate hydrolases"/>
    <property type="match status" value="1"/>
</dbReference>
<keyword evidence="3" id="KW-1185">Reference proteome</keyword>
<sequence>MNEKTLIVGNNGTGKSSILQAIVILLASAIRDNFNPKNLDWPGFEYRHLQTNAIKLSFFCRVGRASLHPPLL</sequence>
<organism evidence="2 3">
    <name type="scientific">Candidatus Thiomargarita nelsonii</name>
    <dbReference type="NCBI Taxonomy" id="1003181"/>
    <lineage>
        <taxon>Bacteria</taxon>
        <taxon>Pseudomonadati</taxon>
        <taxon>Pseudomonadota</taxon>
        <taxon>Gammaproteobacteria</taxon>
        <taxon>Thiotrichales</taxon>
        <taxon>Thiotrichaceae</taxon>
        <taxon>Thiomargarita</taxon>
    </lineage>
</organism>
<accession>A0A0A6PIA1</accession>
<comment type="caution">
    <text evidence="2">The sequence shown here is derived from an EMBL/GenBank/DDBJ whole genome shotgun (WGS) entry which is preliminary data.</text>
</comment>
<evidence type="ECO:0000259" key="1">
    <source>
        <dbReference type="Pfam" id="PF13175"/>
    </source>
</evidence>
<evidence type="ECO:0000313" key="3">
    <source>
        <dbReference type="Proteomes" id="UP000030428"/>
    </source>
</evidence>
<dbReference type="EMBL" id="JSZA02000063">
    <property type="protein sequence ID" value="KHD09240.1"/>
    <property type="molecule type" value="Genomic_DNA"/>
</dbReference>
<feature type="domain" description="Endonuclease GajA/Old nuclease/RecF-like AAA" evidence="1">
    <location>
        <begin position="3"/>
        <end position="47"/>
    </location>
</feature>
<dbReference type="AlphaFoldDB" id="A0A0A6PIA1"/>
<name>A0A0A6PIA1_9GAMM</name>
<dbReference type="Proteomes" id="UP000030428">
    <property type="component" value="Unassembled WGS sequence"/>
</dbReference>
<proteinExistence type="predicted"/>
<dbReference type="InterPro" id="IPR041685">
    <property type="entry name" value="AAA_GajA/Old/RecF-like"/>
</dbReference>
<dbReference type="Pfam" id="PF13175">
    <property type="entry name" value="AAA_15"/>
    <property type="match status" value="1"/>
</dbReference>
<dbReference type="Gene3D" id="3.40.50.300">
    <property type="entry name" value="P-loop containing nucleotide triphosphate hydrolases"/>
    <property type="match status" value="1"/>
</dbReference>
<dbReference type="InterPro" id="IPR027417">
    <property type="entry name" value="P-loop_NTPase"/>
</dbReference>
<reference evidence="2 3" key="1">
    <citation type="journal article" date="2016" name="Front. Microbiol.">
        <title>Single-Cell (Meta-)Genomics of a Dimorphic Candidatus Thiomargarita nelsonii Reveals Genomic Plasticity.</title>
        <authorList>
            <person name="Flood B.E."/>
            <person name="Fliss P."/>
            <person name="Jones D.S."/>
            <person name="Dick G.J."/>
            <person name="Jain S."/>
            <person name="Kaster A.K."/>
            <person name="Winkel M."/>
            <person name="Mussmann M."/>
            <person name="Bailey J."/>
        </authorList>
    </citation>
    <scope>NUCLEOTIDE SEQUENCE [LARGE SCALE GENOMIC DNA]</scope>
    <source>
        <strain evidence="2">Hydrate Ridge</strain>
    </source>
</reference>
<gene>
    <name evidence="2" type="ORF">PN36_16705</name>
</gene>